<sequence length="349" mass="38638">MRAPEELKLEPDEKRIAEGKRFVHLPPITIPNATFTQAAQMRDRDLPYTNWLGSLSGSEGRARTEKDDETERIKRPMNAFMVWAQVERRRLADANPELHNAELSKMLGLTWRALNSTQKRPFVDEAERLRLQHMQDYPNYKYRPRRRKHSKRAAKRSTGAAAGSKVNGTACEKSSGQETVSRFNCLVESSFFQVPGTPNSPIPSPEPKPGKSQFSALTDPEVSMLPAPFPNLEDIDLPTPESSPGRAETSKVFTFPTAAVAAAVEFRSTLLGMLASQSASVHSTHNTSLFGTGNVSYSSQSSIVNAQASTGPQQSIPLSDLLLDDLNLNTNELDQYLDGTELDAFDYVI</sequence>
<evidence type="ECO:0000256" key="3">
    <source>
        <dbReference type="ARBA" id="ARBA00023163"/>
    </source>
</evidence>
<evidence type="ECO:0000256" key="2">
    <source>
        <dbReference type="ARBA" id="ARBA00023125"/>
    </source>
</evidence>
<dbReference type="InterPro" id="IPR036910">
    <property type="entry name" value="HMG_box_dom_sf"/>
</dbReference>
<feature type="region of interest" description="Disordered" evidence="6">
    <location>
        <begin position="194"/>
        <end position="216"/>
    </location>
</feature>
<keyword evidence="2 5" id="KW-0238">DNA-binding</keyword>
<reference evidence="8" key="1">
    <citation type="journal article" date="2005" name="Dev. Genes Evol.">
        <title>Genomic inventory and expression of Sox and Fox genes in the cnidarian Nematostella vectensis.</title>
        <authorList>
            <person name="Magie C.R."/>
            <person name="Pang K."/>
            <person name="Martindale M.Q."/>
        </authorList>
    </citation>
    <scope>NUCLEOTIDE SEQUENCE</scope>
</reference>
<evidence type="ECO:0000259" key="7">
    <source>
        <dbReference type="PROSITE" id="PS50118"/>
    </source>
</evidence>
<dbReference type="InterPro" id="IPR009071">
    <property type="entry name" value="HMG_box_dom"/>
</dbReference>
<keyword evidence="3" id="KW-0804">Transcription</keyword>
<dbReference type="CDD" id="cd22032">
    <property type="entry name" value="HMG-box_SoxF"/>
    <property type="match status" value="1"/>
</dbReference>
<dbReference type="SUPFAM" id="SSF47095">
    <property type="entry name" value="HMG-box"/>
    <property type="match status" value="1"/>
</dbReference>
<dbReference type="Pfam" id="PF00505">
    <property type="entry name" value="HMG_box"/>
    <property type="match status" value="1"/>
</dbReference>
<dbReference type="PANTHER" id="PTHR10270:SF317">
    <property type="entry name" value="TRANSCRIPTION FACTOR SOX-15-RELATED"/>
    <property type="match status" value="1"/>
</dbReference>
<dbReference type="EMBL" id="DQ173698">
    <property type="protein sequence ID" value="ABA02366.1"/>
    <property type="molecule type" value="mRNA"/>
</dbReference>
<organism evidence="8">
    <name type="scientific">Nematostella vectensis</name>
    <name type="common">Starlet sea anemone</name>
    <dbReference type="NCBI Taxonomy" id="45351"/>
    <lineage>
        <taxon>Eukaryota</taxon>
        <taxon>Metazoa</taxon>
        <taxon>Cnidaria</taxon>
        <taxon>Anthozoa</taxon>
        <taxon>Hexacorallia</taxon>
        <taxon>Actiniaria</taxon>
        <taxon>Edwardsiidae</taxon>
        <taxon>Nematostella</taxon>
    </lineage>
</organism>
<proteinExistence type="evidence at transcript level"/>
<dbReference type="FunFam" id="1.10.30.10:FF:000008">
    <property type="entry name" value="transcription factor SOX-7"/>
    <property type="match status" value="1"/>
</dbReference>
<feature type="domain" description="HMG box" evidence="7">
    <location>
        <begin position="73"/>
        <end position="141"/>
    </location>
</feature>
<feature type="compositionally biased region" description="Pro residues" evidence="6">
    <location>
        <begin position="198"/>
        <end position="207"/>
    </location>
</feature>
<dbReference type="HOGENOM" id="CLU_795255_0_0_1"/>
<dbReference type="GO" id="GO:0005634">
    <property type="term" value="C:nucleus"/>
    <property type="evidence" value="ECO:0007669"/>
    <property type="project" value="UniProtKB-UniRule"/>
</dbReference>
<dbReference type="InterPro" id="IPR050140">
    <property type="entry name" value="SRY-related_HMG-box_TF-like"/>
</dbReference>
<dbReference type="GO" id="GO:0003677">
    <property type="term" value="F:DNA binding"/>
    <property type="evidence" value="ECO:0007669"/>
    <property type="project" value="UniProtKB-UniRule"/>
</dbReference>
<accession>Q3S378</accession>
<dbReference type="PROSITE" id="PS50118">
    <property type="entry name" value="HMG_BOX_2"/>
    <property type="match status" value="1"/>
</dbReference>
<evidence type="ECO:0000256" key="6">
    <source>
        <dbReference type="SAM" id="MobiDB-lite"/>
    </source>
</evidence>
<dbReference type="SMART" id="SM00398">
    <property type="entry name" value="HMG"/>
    <property type="match status" value="1"/>
</dbReference>
<evidence type="ECO:0000256" key="5">
    <source>
        <dbReference type="PROSITE-ProRule" id="PRU00267"/>
    </source>
</evidence>
<feature type="DNA-binding region" description="HMG box" evidence="5">
    <location>
        <begin position="73"/>
        <end position="141"/>
    </location>
</feature>
<evidence type="ECO:0000256" key="1">
    <source>
        <dbReference type="ARBA" id="ARBA00023015"/>
    </source>
</evidence>
<keyword evidence="1" id="KW-0805">Transcription regulation</keyword>
<dbReference type="Gene3D" id="1.10.30.10">
    <property type="entry name" value="High mobility group box domain"/>
    <property type="match status" value="1"/>
</dbReference>
<evidence type="ECO:0000256" key="4">
    <source>
        <dbReference type="ARBA" id="ARBA00023242"/>
    </source>
</evidence>
<feature type="region of interest" description="Disordered" evidence="6">
    <location>
        <begin position="138"/>
        <end position="173"/>
    </location>
</feature>
<dbReference type="AlphaFoldDB" id="Q3S378"/>
<evidence type="ECO:0000313" key="8">
    <source>
        <dbReference type="EMBL" id="ABA02366.1"/>
    </source>
</evidence>
<name>Q3S378_NEMVE</name>
<keyword evidence="4 5" id="KW-0539">Nucleus</keyword>
<feature type="compositionally biased region" description="Basic residues" evidence="6">
    <location>
        <begin position="142"/>
        <end position="155"/>
    </location>
</feature>
<dbReference type="PANTHER" id="PTHR10270">
    <property type="entry name" value="SOX TRANSCRIPTION FACTOR"/>
    <property type="match status" value="1"/>
</dbReference>
<protein>
    <submittedName>
        <fullName evidence="8">Sox family protein F1</fullName>
    </submittedName>
</protein>